<comment type="similarity">
    <text evidence="1">Belongs to the CdaR family.</text>
</comment>
<evidence type="ECO:0000259" key="2">
    <source>
        <dbReference type="Pfam" id="PF13556"/>
    </source>
</evidence>
<dbReference type="PANTHER" id="PTHR33744:SF7">
    <property type="entry name" value="PUCR FAMILY TRANSCRIPTIONAL REGULATOR"/>
    <property type="match status" value="1"/>
</dbReference>
<gene>
    <name evidence="4" type="primary">fasR</name>
    <name evidence="4" type="ORF">GCM10009823_31870</name>
</gene>
<dbReference type="Proteomes" id="UP001500984">
    <property type="component" value="Unassembled WGS sequence"/>
</dbReference>
<dbReference type="InterPro" id="IPR025736">
    <property type="entry name" value="PucR_C-HTH_dom"/>
</dbReference>
<proteinExistence type="inferred from homology"/>
<dbReference type="PANTHER" id="PTHR33744">
    <property type="entry name" value="CARBOHYDRATE DIACID REGULATOR"/>
    <property type="match status" value="1"/>
</dbReference>
<evidence type="ECO:0000313" key="5">
    <source>
        <dbReference type="Proteomes" id="UP001500984"/>
    </source>
</evidence>
<dbReference type="RefSeq" id="WP_291791514.1">
    <property type="nucleotide sequence ID" value="NZ_BAAAPZ010000019.1"/>
</dbReference>
<evidence type="ECO:0000313" key="4">
    <source>
        <dbReference type="EMBL" id="GAA2106054.1"/>
    </source>
</evidence>
<feature type="domain" description="PucR C-terminal helix-turn-helix" evidence="2">
    <location>
        <begin position="331"/>
        <end position="387"/>
    </location>
</feature>
<dbReference type="InterPro" id="IPR051448">
    <property type="entry name" value="CdaR-like_regulators"/>
</dbReference>
<name>A0ABN2X8R3_9MICO</name>
<comment type="caution">
    <text evidence="4">The sequence shown here is derived from an EMBL/GenBank/DDBJ whole genome shotgun (WGS) entry which is preliminary data.</text>
</comment>
<feature type="domain" description="CdaR GGDEF-like" evidence="3">
    <location>
        <begin position="173"/>
        <end position="283"/>
    </location>
</feature>
<evidence type="ECO:0000256" key="1">
    <source>
        <dbReference type="ARBA" id="ARBA00006754"/>
    </source>
</evidence>
<sequence>MSQQQTAPAPAAELRGRAETVRRLKAGQAQLAKLTVQQLDAQLPWYRSMEPADRQWVSVVATSGISSFVDWYRDPQTPLRMVLDIFRSAPRELVRAVSLQQTLQLLRVVVQVVEERVPDLARAPEQAELKDAVLVYSREIAFAAADVYARAAEARGSWDARLEAMVVDALVRGDSVDELASRSAAFGWQSQGQVAVVLGRAPRRSAHKSIDEIRRAARKWAEDVLVGIHDDRLLIVLGGAEDVDQAAEALSHFYGPSHVVVGPVVASLAEAGTSAASALWALRTASAWQSTPRPVHADALLPERAIAGDEAAVDALIDRYHAPLAAGSGNLLETVASYLDHGGSLEATGRALQVHPNTVRYRLKKITELVGLDPTQPRPSFVIRIALVFGRLSAVGQLSSGHKQTPGS</sequence>
<dbReference type="EMBL" id="BAAAPZ010000019">
    <property type="protein sequence ID" value="GAA2106054.1"/>
    <property type="molecule type" value="Genomic_DNA"/>
</dbReference>
<dbReference type="InterPro" id="IPR042070">
    <property type="entry name" value="PucR_C-HTH_sf"/>
</dbReference>
<organism evidence="4 5">
    <name type="scientific">Brevibacterium salitolerans</name>
    <dbReference type="NCBI Taxonomy" id="1403566"/>
    <lineage>
        <taxon>Bacteria</taxon>
        <taxon>Bacillati</taxon>
        <taxon>Actinomycetota</taxon>
        <taxon>Actinomycetes</taxon>
        <taxon>Micrococcales</taxon>
        <taxon>Brevibacteriaceae</taxon>
        <taxon>Brevibacterium</taxon>
    </lineage>
</organism>
<reference evidence="4 5" key="1">
    <citation type="journal article" date="2019" name="Int. J. Syst. Evol. Microbiol.">
        <title>The Global Catalogue of Microorganisms (GCM) 10K type strain sequencing project: providing services to taxonomists for standard genome sequencing and annotation.</title>
        <authorList>
            <consortium name="The Broad Institute Genomics Platform"/>
            <consortium name="The Broad Institute Genome Sequencing Center for Infectious Disease"/>
            <person name="Wu L."/>
            <person name="Ma J."/>
        </authorList>
    </citation>
    <scope>NUCLEOTIDE SEQUENCE [LARGE SCALE GENOMIC DNA]</scope>
    <source>
        <strain evidence="4 5">JCM 15900</strain>
    </source>
</reference>
<dbReference type="Pfam" id="PF13556">
    <property type="entry name" value="HTH_30"/>
    <property type="match status" value="1"/>
</dbReference>
<dbReference type="Gene3D" id="1.10.10.2840">
    <property type="entry name" value="PucR C-terminal helix-turn-helix domain"/>
    <property type="match status" value="1"/>
</dbReference>
<dbReference type="Pfam" id="PF17853">
    <property type="entry name" value="GGDEF_2"/>
    <property type="match status" value="1"/>
</dbReference>
<accession>A0ABN2X8R3</accession>
<evidence type="ECO:0000259" key="3">
    <source>
        <dbReference type="Pfam" id="PF17853"/>
    </source>
</evidence>
<dbReference type="InterPro" id="IPR041522">
    <property type="entry name" value="CdaR_GGDEF"/>
</dbReference>
<keyword evidence="5" id="KW-1185">Reference proteome</keyword>
<protein>
    <submittedName>
        <fullName evidence="4">Fatty acid biosynthesis transcriptional regulator FasR</fullName>
    </submittedName>
</protein>